<gene>
    <name evidence="2" type="ORF">H9Q79_06395</name>
</gene>
<evidence type="ECO:0000313" key="3">
    <source>
        <dbReference type="Proteomes" id="UP000515860"/>
    </source>
</evidence>
<feature type="compositionally biased region" description="Low complexity" evidence="1">
    <location>
        <begin position="58"/>
        <end position="76"/>
    </location>
</feature>
<dbReference type="EMBL" id="CP060635">
    <property type="protein sequence ID" value="QNM09906.1"/>
    <property type="molecule type" value="Genomic_DNA"/>
</dbReference>
<reference evidence="2 3" key="1">
    <citation type="submission" date="2020-08" db="EMBL/GenBank/DDBJ databases">
        <authorList>
            <person name="Liu C."/>
            <person name="Sun Q."/>
        </authorList>
    </citation>
    <scope>NUCLEOTIDE SEQUENCE [LARGE SCALE GENOMIC DNA]</scope>
    <source>
        <strain evidence="2 3">NSJ-29</strain>
    </source>
</reference>
<dbReference type="AlphaFoldDB" id="A0A7G9GGH4"/>
<organism evidence="2 3">
    <name type="scientific">Wansuia hejianensis</name>
    <dbReference type="NCBI Taxonomy" id="2763667"/>
    <lineage>
        <taxon>Bacteria</taxon>
        <taxon>Bacillati</taxon>
        <taxon>Bacillota</taxon>
        <taxon>Clostridia</taxon>
        <taxon>Lachnospirales</taxon>
        <taxon>Lachnospiraceae</taxon>
        <taxon>Wansuia</taxon>
    </lineage>
</organism>
<dbReference type="RefSeq" id="WP_118646873.1">
    <property type="nucleotide sequence ID" value="NZ_CP060635.1"/>
</dbReference>
<name>A0A7G9GGH4_9FIRM</name>
<accession>A0A7G9GGH4</accession>
<protein>
    <submittedName>
        <fullName evidence="2">Uncharacterized protein</fullName>
    </submittedName>
</protein>
<dbReference type="KEGG" id="whj:H9Q79_06395"/>
<sequence>MGLEDGIKKTFLAGVGAVATTAEAAKQVVDTLAKKGEQAVEQGKAMKEAVKEAKENAKSQYSQNQTSSSSDASDTF</sequence>
<feature type="compositionally biased region" description="Basic and acidic residues" evidence="1">
    <location>
        <begin position="41"/>
        <end position="57"/>
    </location>
</feature>
<evidence type="ECO:0000313" key="2">
    <source>
        <dbReference type="EMBL" id="QNM09906.1"/>
    </source>
</evidence>
<dbReference type="Proteomes" id="UP000515860">
    <property type="component" value="Chromosome"/>
</dbReference>
<proteinExistence type="predicted"/>
<keyword evidence="3" id="KW-1185">Reference proteome</keyword>
<feature type="region of interest" description="Disordered" evidence="1">
    <location>
        <begin position="41"/>
        <end position="76"/>
    </location>
</feature>
<evidence type="ECO:0000256" key="1">
    <source>
        <dbReference type="SAM" id="MobiDB-lite"/>
    </source>
</evidence>